<organism evidence="1 2">
    <name type="scientific">Caballeronia fortuita</name>
    <dbReference type="NCBI Taxonomy" id="1777138"/>
    <lineage>
        <taxon>Bacteria</taxon>
        <taxon>Pseudomonadati</taxon>
        <taxon>Pseudomonadota</taxon>
        <taxon>Betaproteobacteria</taxon>
        <taxon>Burkholderiales</taxon>
        <taxon>Burkholderiaceae</taxon>
        <taxon>Caballeronia</taxon>
    </lineage>
</organism>
<dbReference type="OrthoDB" id="8896989at2"/>
<evidence type="ECO:0000313" key="2">
    <source>
        <dbReference type="Proteomes" id="UP000054903"/>
    </source>
</evidence>
<dbReference type="AlphaFoldDB" id="A0A157Z661"/>
<comment type="caution">
    <text evidence="1">The sequence shown here is derived from an EMBL/GenBank/DDBJ whole genome shotgun (WGS) entry which is preliminary data.</text>
</comment>
<dbReference type="Proteomes" id="UP000054903">
    <property type="component" value="Unassembled WGS sequence"/>
</dbReference>
<evidence type="ECO:0000313" key="1">
    <source>
        <dbReference type="EMBL" id="SAK41004.1"/>
    </source>
</evidence>
<keyword evidence="2" id="KW-1185">Reference proteome</keyword>
<protein>
    <submittedName>
        <fullName evidence="1">Uncharacterized protein</fullName>
    </submittedName>
</protein>
<accession>A0A157Z661</accession>
<name>A0A157Z661_9BURK</name>
<sequence>MATQKDGRVRALENEVKVLRTLHRLGWARSQDIAATVWTRWAQRPVGEPDFKPVVPTASALRMAQRTLKRLRAARQVLHGQAMNGSVIYSLAEGGARRLRELGVPAETGKDLVRQFSAAQFMHRSVGNQLAVSGITAGFRVTTENEVARGRWFGGVDGVAAKKPDVLFNDGRRIWWMETEKSRRNARDHQRLLVWLTAVRDDAMRPSGSTLLPHGLRWAKVVFVCAPTFQVKLCRDLLAAGWKQDGIDSIIMFKPTLYSNEEIRFAY</sequence>
<proteinExistence type="predicted"/>
<dbReference type="RefSeq" id="WP_061132610.1">
    <property type="nucleotide sequence ID" value="NZ_FCNX02000001.1"/>
</dbReference>
<reference evidence="1" key="1">
    <citation type="submission" date="2016-01" db="EMBL/GenBank/DDBJ databases">
        <authorList>
            <person name="Peeters C."/>
        </authorList>
    </citation>
    <scope>NUCLEOTIDE SEQUENCE</scope>
    <source>
        <strain evidence="1">LMG 29320</strain>
    </source>
</reference>
<gene>
    <name evidence="1" type="ORF">AWB77_00292</name>
</gene>
<dbReference type="EMBL" id="FCNX02000001">
    <property type="protein sequence ID" value="SAK41004.1"/>
    <property type="molecule type" value="Genomic_DNA"/>
</dbReference>